<comment type="similarity">
    <text evidence="2">Belongs to the COQ10 family.</text>
</comment>
<feature type="region of interest" description="Disordered" evidence="5">
    <location>
        <begin position="1"/>
        <end position="111"/>
    </location>
</feature>
<evidence type="ECO:0000313" key="8">
    <source>
        <dbReference type="Proteomes" id="UP000807115"/>
    </source>
</evidence>
<dbReference type="Pfam" id="PF03364">
    <property type="entry name" value="Polyketide_cyc"/>
    <property type="match status" value="1"/>
</dbReference>
<evidence type="ECO:0000256" key="4">
    <source>
        <dbReference type="ARBA" id="ARBA00024947"/>
    </source>
</evidence>
<dbReference type="SUPFAM" id="SSF55961">
    <property type="entry name" value="Bet v1-like"/>
    <property type="match status" value="1"/>
</dbReference>
<dbReference type="Gene3D" id="3.30.530.20">
    <property type="match status" value="1"/>
</dbReference>
<evidence type="ECO:0000256" key="3">
    <source>
        <dbReference type="ARBA" id="ARBA00011814"/>
    </source>
</evidence>
<evidence type="ECO:0000256" key="1">
    <source>
        <dbReference type="ARBA" id="ARBA00004123"/>
    </source>
</evidence>
<evidence type="ECO:0000256" key="2">
    <source>
        <dbReference type="ARBA" id="ARBA00006885"/>
    </source>
</evidence>
<proteinExistence type="inferred from homology"/>
<evidence type="ECO:0000259" key="6">
    <source>
        <dbReference type="Pfam" id="PF03364"/>
    </source>
</evidence>
<evidence type="ECO:0000313" key="7">
    <source>
        <dbReference type="EMBL" id="KAG0539595.1"/>
    </source>
</evidence>
<evidence type="ECO:0000256" key="5">
    <source>
        <dbReference type="SAM" id="MobiDB-lite"/>
    </source>
</evidence>
<dbReference type="GO" id="GO:0048039">
    <property type="term" value="F:ubiquinone binding"/>
    <property type="evidence" value="ECO:0007669"/>
    <property type="project" value="InterPro"/>
</dbReference>
<accession>A0A921RIA0</accession>
<dbReference type="PANTHER" id="PTHR12901:SF10">
    <property type="entry name" value="COENZYME Q-BINDING PROTEIN COQ10, MITOCHONDRIAL"/>
    <property type="match status" value="1"/>
</dbReference>
<comment type="subcellular location">
    <subcellularLocation>
        <location evidence="1">Nucleus</location>
    </subcellularLocation>
</comment>
<feature type="compositionally biased region" description="Polar residues" evidence="5">
    <location>
        <begin position="9"/>
        <end position="19"/>
    </location>
</feature>
<dbReference type="InterPro" id="IPR044996">
    <property type="entry name" value="COQ10-like"/>
</dbReference>
<dbReference type="InterPro" id="IPR005031">
    <property type="entry name" value="COQ10_START"/>
</dbReference>
<comment type="function">
    <text evidence="4">Required for the function of coenzyme Q in the respiratory chain. May serve as a chaperone or may be involved in the transport of Q6 from its site of synthesis to the catalytic sites of the respiratory complexes.</text>
</comment>
<comment type="subunit">
    <text evidence="3">Interacts with coenzyme Q.</text>
</comment>
<reference evidence="7" key="1">
    <citation type="journal article" date="2019" name="BMC Genomics">
        <title>A new reference genome for Sorghum bicolor reveals high levels of sequence similarity between sweet and grain genotypes: implications for the genetics of sugar metabolism.</title>
        <authorList>
            <person name="Cooper E.A."/>
            <person name="Brenton Z.W."/>
            <person name="Flinn B.S."/>
            <person name="Jenkins J."/>
            <person name="Shu S."/>
            <person name="Flowers D."/>
            <person name="Luo F."/>
            <person name="Wang Y."/>
            <person name="Xia P."/>
            <person name="Barry K."/>
            <person name="Daum C."/>
            <person name="Lipzen A."/>
            <person name="Yoshinaga Y."/>
            <person name="Schmutz J."/>
            <person name="Saski C."/>
            <person name="Vermerris W."/>
            <person name="Kresovich S."/>
        </authorList>
    </citation>
    <scope>NUCLEOTIDE SEQUENCE</scope>
</reference>
<name>A0A921RIA0_SORBI</name>
<protein>
    <recommendedName>
        <fullName evidence="6">Coenzyme Q-binding protein COQ10 START domain-containing protein</fullName>
    </recommendedName>
</protein>
<dbReference type="AlphaFoldDB" id="A0A921RIA0"/>
<dbReference type="Proteomes" id="UP000807115">
    <property type="component" value="Chromosome 3"/>
</dbReference>
<feature type="domain" description="Coenzyme Q-binding protein COQ10 START" evidence="6">
    <location>
        <begin position="255"/>
        <end position="381"/>
    </location>
</feature>
<sequence length="405" mass="44299">MILVHRAQRNQSGDNTTRTLWPRTAWTASQRQRRDSSKSFVRSRHAPTEASRSSPPRLPLASLLGVPYRPSPGPQIRLSPRKPRAPVPHASPIPPHTPALPLQTPGPSPATPAPPLAAVLHRRRQRGPNLGFPSPAAAAAGRIAPRGASAMLPCARSVLRRRGLASSVLRRCGGEGECSTGAGELVANARCSSTLAAIVGGGGRVLERGGRWAYPQTGVIGAGRMARTQTRCFLGCGDGEEGGVLSKVYEERRVMGYSPEQMFAVVAAVDLYEDFVPWCQRSRIIRRHGDGSFDAELEIGFKFLVESYVSHVEMEKPRYIKTTASESGLFDHLINVWEFKPGPVPGTCDLYFLVDFKFQSPLYRQVASMFFKEVVSRLVSSLNDRCFRIYGPAVPVLENTYGQGR</sequence>
<feature type="compositionally biased region" description="Low complexity" evidence="5">
    <location>
        <begin position="50"/>
        <end position="64"/>
    </location>
</feature>
<organism evidence="7 8">
    <name type="scientific">Sorghum bicolor</name>
    <name type="common">Sorghum</name>
    <name type="synonym">Sorghum vulgare</name>
    <dbReference type="NCBI Taxonomy" id="4558"/>
    <lineage>
        <taxon>Eukaryota</taxon>
        <taxon>Viridiplantae</taxon>
        <taxon>Streptophyta</taxon>
        <taxon>Embryophyta</taxon>
        <taxon>Tracheophyta</taxon>
        <taxon>Spermatophyta</taxon>
        <taxon>Magnoliopsida</taxon>
        <taxon>Liliopsida</taxon>
        <taxon>Poales</taxon>
        <taxon>Poaceae</taxon>
        <taxon>PACMAD clade</taxon>
        <taxon>Panicoideae</taxon>
        <taxon>Andropogonodae</taxon>
        <taxon>Andropogoneae</taxon>
        <taxon>Sorghinae</taxon>
        <taxon>Sorghum</taxon>
    </lineage>
</organism>
<dbReference type="GO" id="GO:0005634">
    <property type="term" value="C:nucleus"/>
    <property type="evidence" value="ECO:0007669"/>
    <property type="project" value="UniProtKB-SubCell"/>
</dbReference>
<dbReference type="PANTHER" id="PTHR12901">
    <property type="entry name" value="SPERM PROTEIN HOMOLOG"/>
    <property type="match status" value="1"/>
</dbReference>
<dbReference type="CDD" id="cd07813">
    <property type="entry name" value="COQ10p_like"/>
    <property type="match status" value="1"/>
</dbReference>
<dbReference type="EMBL" id="CM027682">
    <property type="protein sequence ID" value="KAG0539595.1"/>
    <property type="molecule type" value="Genomic_DNA"/>
</dbReference>
<gene>
    <name evidence="7" type="ORF">BDA96_03G336200</name>
</gene>
<feature type="compositionally biased region" description="Pro residues" evidence="5">
    <location>
        <begin position="85"/>
        <end position="111"/>
    </location>
</feature>
<reference evidence="7" key="2">
    <citation type="submission" date="2020-10" db="EMBL/GenBank/DDBJ databases">
        <authorList>
            <person name="Cooper E.A."/>
            <person name="Brenton Z.W."/>
            <person name="Flinn B.S."/>
            <person name="Jenkins J."/>
            <person name="Shu S."/>
            <person name="Flowers D."/>
            <person name="Luo F."/>
            <person name="Wang Y."/>
            <person name="Xia P."/>
            <person name="Barry K."/>
            <person name="Daum C."/>
            <person name="Lipzen A."/>
            <person name="Yoshinaga Y."/>
            <person name="Schmutz J."/>
            <person name="Saski C."/>
            <person name="Vermerris W."/>
            <person name="Kresovich S."/>
        </authorList>
    </citation>
    <scope>NUCLEOTIDE SEQUENCE</scope>
</reference>
<dbReference type="GO" id="GO:0045333">
    <property type="term" value="P:cellular respiration"/>
    <property type="evidence" value="ECO:0007669"/>
    <property type="project" value="InterPro"/>
</dbReference>
<comment type="caution">
    <text evidence="7">The sequence shown here is derived from an EMBL/GenBank/DDBJ whole genome shotgun (WGS) entry which is preliminary data.</text>
</comment>
<dbReference type="InterPro" id="IPR023393">
    <property type="entry name" value="START-like_dom_sf"/>
</dbReference>